<dbReference type="EMBL" id="FZNO01000003">
    <property type="protein sequence ID" value="SNR32955.1"/>
    <property type="molecule type" value="Genomic_DNA"/>
</dbReference>
<dbReference type="Proteomes" id="UP000198403">
    <property type="component" value="Unassembled WGS sequence"/>
</dbReference>
<sequence>MTQSTPSQSDVENLLLSAIRSNVDTAGRAAVAAHALAHAQAAHELVQAYKILRQT</sequence>
<dbReference type="RefSeq" id="WP_176445398.1">
    <property type="nucleotide sequence ID" value="NZ_FZNO01000003.1"/>
</dbReference>
<protein>
    <submittedName>
        <fullName evidence="1">Uncharacterized protein</fullName>
    </submittedName>
</protein>
<gene>
    <name evidence="1" type="ORF">SAMN06272737_10372</name>
</gene>
<keyword evidence="2" id="KW-1185">Reference proteome</keyword>
<reference evidence="1 2" key="1">
    <citation type="submission" date="2017-06" db="EMBL/GenBank/DDBJ databases">
        <authorList>
            <person name="Kim H.J."/>
            <person name="Triplett B.A."/>
        </authorList>
    </citation>
    <scope>NUCLEOTIDE SEQUENCE [LARGE SCALE GENOMIC DNA]</scope>
    <source>
        <strain evidence="1 2">DSM 44272</strain>
    </source>
</reference>
<evidence type="ECO:0000313" key="2">
    <source>
        <dbReference type="Proteomes" id="UP000198403"/>
    </source>
</evidence>
<name>A0A238VEX8_9ACTN</name>
<accession>A0A238VEX8</accession>
<organism evidence="1 2">
    <name type="scientific">Blastococcus mobilis</name>
    <dbReference type="NCBI Taxonomy" id="1938746"/>
    <lineage>
        <taxon>Bacteria</taxon>
        <taxon>Bacillati</taxon>
        <taxon>Actinomycetota</taxon>
        <taxon>Actinomycetes</taxon>
        <taxon>Geodermatophilales</taxon>
        <taxon>Geodermatophilaceae</taxon>
        <taxon>Blastococcus</taxon>
    </lineage>
</organism>
<evidence type="ECO:0000313" key="1">
    <source>
        <dbReference type="EMBL" id="SNR32955.1"/>
    </source>
</evidence>
<dbReference type="AlphaFoldDB" id="A0A238VEX8"/>
<proteinExistence type="predicted"/>